<feature type="region of interest" description="Disordered" evidence="1">
    <location>
        <begin position="156"/>
        <end position="177"/>
    </location>
</feature>
<dbReference type="Pfam" id="PF01323">
    <property type="entry name" value="DSBA"/>
    <property type="match status" value="1"/>
</dbReference>
<proteinExistence type="predicted"/>
<sequence length="291" mass="32337">MAAFSPITLPFRGSIHEQNLRPVPLSPSTTMAAYESKVTFTFDTMCPWTYLGKKKLDLALANYAASTNGHAPVDFKVRFAPFQLYPSLGEQAQSKREWYTTTKYHGSAEQMAQFEAVMASYGEPVGIKFSWDGPMANTLHAHRVIQWFQGVSPDIKPGDDEEDLFDSEDDKKAAQQRYTKYGPPVASKIINALYRMYFEEARHPSSAETLVKACVEAGVPEDEAQQAVGGVDQQQPGLAQVKRKIQMSNSDGVDSVPTVVFEGRRRDLTLVGAKEAFEYEKAMSTIVKESS</sequence>
<dbReference type="InterPro" id="IPR036249">
    <property type="entry name" value="Thioredoxin-like_sf"/>
</dbReference>
<gene>
    <name evidence="3" type="ORF">B0I36DRAFT_329078</name>
</gene>
<dbReference type="SUPFAM" id="SSF52833">
    <property type="entry name" value="Thioredoxin-like"/>
    <property type="match status" value="1"/>
</dbReference>
<dbReference type="OrthoDB" id="1930760at2759"/>
<name>A0A9P8XZK4_9PEZI</name>
<evidence type="ECO:0000313" key="3">
    <source>
        <dbReference type="EMBL" id="KAH7025761.1"/>
    </source>
</evidence>
<organism evidence="3 4">
    <name type="scientific">Microdochium trichocladiopsis</name>
    <dbReference type="NCBI Taxonomy" id="1682393"/>
    <lineage>
        <taxon>Eukaryota</taxon>
        <taxon>Fungi</taxon>
        <taxon>Dikarya</taxon>
        <taxon>Ascomycota</taxon>
        <taxon>Pezizomycotina</taxon>
        <taxon>Sordariomycetes</taxon>
        <taxon>Xylariomycetidae</taxon>
        <taxon>Xylariales</taxon>
        <taxon>Microdochiaceae</taxon>
        <taxon>Microdochium</taxon>
    </lineage>
</organism>
<evidence type="ECO:0000313" key="4">
    <source>
        <dbReference type="Proteomes" id="UP000756346"/>
    </source>
</evidence>
<dbReference type="Proteomes" id="UP000756346">
    <property type="component" value="Unassembled WGS sequence"/>
</dbReference>
<dbReference type="InterPro" id="IPR001853">
    <property type="entry name" value="DSBA-like_thioredoxin_dom"/>
</dbReference>
<feature type="domain" description="DSBA-like thioredoxin" evidence="2">
    <location>
        <begin position="38"/>
        <end position="150"/>
    </location>
</feature>
<evidence type="ECO:0000259" key="2">
    <source>
        <dbReference type="Pfam" id="PF01323"/>
    </source>
</evidence>
<dbReference type="RefSeq" id="XP_046008978.1">
    <property type="nucleotide sequence ID" value="XM_046154675.1"/>
</dbReference>
<dbReference type="EMBL" id="JAGTJQ010000008">
    <property type="protein sequence ID" value="KAH7025761.1"/>
    <property type="molecule type" value="Genomic_DNA"/>
</dbReference>
<dbReference type="AlphaFoldDB" id="A0A9P8XZK4"/>
<dbReference type="GeneID" id="70184221"/>
<keyword evidence="4" id="KW-1185">Reference proteome</keyword>
<accession>A0A9P8XZK4</accession>
<comment type="caution">
    <text evidence="3">The sequence shown here is derived from an EMBL/GenBank/DDBJ whole genome shotgun (WGS) entry which is preliminary data.</text>
</comment>
<dbReference type="GO" id="GO:0016491">
    <property type="term" value="F:oxidoreductase activity"/>
    <property type="evidence" value="ECO:0007669"/>
    <property type="project" value="InterPro"/>
</dbReference>
<protein>
    <submittedName>
        <fullName evidence="3">Thioredoxin-like protein</fullName>
    </submittedName>
</protein>
<reference evidence="3" key="1">
    <citation type="journal article" date="2021" name="Nat. Commun.">
        <title>Genetic determinants of endophytism in the Arabidopsis root mycobiome.</title>
        <authorList>
            <person name="Mesny F."/>
            <person name="Miyauchi S."/>
            <person name="Thiergart T."/>
            <person name="Pickel B."/>
            <person name="Atanasova L."/>
            <person name="Karlsson M."/>
            <person name="Huettel B."/>
            <person name="Barry K.W."/>
            <person name="Haridas S."/>
            <person name="Chen C."/>
            <person name="Bauer D."/>
            <person name="Andreopoulos W."/>
            <person name="Pangilinan J."/>
            <person name="LaButti K."/>
            <person name="Riley R."/>
            <person name="Lipzen A."/>
            <person name="Clum A."/>
            <person name="Drula E."/>
            <person name="Henrissat B."/>
            <person name="Kohler A."/>
            <person name="Grigoriev I.V."/>
            <person name="Martin F.M."/>
            <person name="Hacquard S."/>
        </authorList>
    </citation>
    <scope>NUCLEOTIDE SEQUENCE</scope>
    <source>
        <strain evidence="3">MPI-CAGE-CH-0230</strain>
    </source>
</reference>
<dbReference type="Gene3D" id="3.40.30.10">
    <property type="entry name" value="Glutaredoxin"/>
    <property type="match status" value="1"/>
</dbReference>
<feature type="compositionally biased region" description="Acidic residues" evidence="1">
    <location>
        <begin position="159"/>
        <end position="168"/>
    </location>
</feature>
<dbReference type="PANTHER" id="PTHR13887">
    <property type="entry name" value="GLUTATHIONE S-TRANSFERASE KAPPA"/>
    <property type="match status" value="1"/>
</dbReference>
<evidence type="ECO:0000256" key="1">
    <source>
        <dbReference type="SAM" id="MobiDB-lite"/>
    </source>
</evidence>
<dbReference type="PANTHER" id="PTHR13887:SF52">
    <property type="entry name" value="DSBA-LIKE THIOREDOXIN DOMAIN-CONTAINING PROTEIN"/>
    <property type="match status" value="1"/>
</dbReference>